<dbReference type="PANTHER" id="PTHR33281">
    <property type="entry name" value="UPF0187 PROTEIN YNEE"/>
    <property type="match status" value="1"/>
</dbReference>
<dbReference type="PANTHER" id="PTHR33281:SF19">
    <property type="entry name" value="VOLTAGE-DEPENDENT ANION CHANNEL-FORMING PROTEIN YNEE"/>
    <property type="match status" value="1"/>
</dbReference>
<evidence type="ECO:0000256" key="5">
    <source>
        <dbReference type="ARBA" id="ARBA00022989"/>
    </source>
</evidence>
<keyword evidence="2" id="KW-0813">Transport</keyword>
<evidence type="ECO:0000313" key="10">
    <source>
        <dbReference type="EMBL" id="WBA42664.1"/>
    </source>
</evidence>
<evidence type="ECO:0000256" key="8">
    <source>
        <dbReference type="ARBA" id="ARBA00034708"/>
    </source>
</evidence>
<comment type="similarity">
    <text evidence="8">Belongs to the anion channel-forming bestrophin (TC 1.A.46) family.</text>
</comment>
<keyword evidence="4 9" id="KW-0812">Transmembrane</keyword>
<evidence type="ECO:0000256" key="1">
    <source>
        <dbReference type="ARBA" id="ARBA00004651"/>
    </source>
</evidence>
<organism evidence="10 11">
    <name type="scientific">Hymenobacter canadensis</name>
    <dbReference type="NCBI Taxonomy" id="2999067"/>
    <lineage>
        <taxon>Bacteria</taxon>
        <taxon>Pseudomonadati</taxon>
        <taxon>Bacteroidota</taxon>
        <taxon>Cytophagia</taxon>
        <taxon>Cytophagales</taxon>
        <taxon>Hymenobacteraceae</taxon>
        <taxon>Hymenobacter</taxon>
    </lineage>
</organism>
<keyword evidence="11" id="KW-1185">Reference proteome</keyword>
<evidence type="ECO:0000313" key="11">
    <source>
        <dbReference type="Proteomes" id="UP001211005"/>
    </source>
</evidence>
<evidence type="ECO:0000256" key="3">
    <source>
        <dbReference type="ARBA" id="ARBA00022475"/>
    </source>
</evidence>
<keyword evidence="5 9" id="KW-1133">Transmembrane helix</keyword>
<dbReference type="EMBL" id="CP114767">
    <property type="protein sequence ID" value="WBA42664.1"/>
    <property type="molecule type" value="Genomic_DNA"/>
</dbReference>
<feature type="transmembrane region" description="Helical" evidence="9">
    <location>
        <begin position="210"/>
        <end position="227"/>
    </location>
</feature>
<evidence type="ECO:0000256" key="6">
    <source>
        <dbReference type="ARBA" id="ARBA00023065"/>
    </source>
</evidence>
<evidence type="ECO:0000256" key="9">
    <source>
        <dbReference type="SAM" id="Phobius"/>
    </source>
</evidence>
<evidence type="ECO:0000256" key="2">
    <source>
        <dbReference type="ARBA" id="ARBA00022448"/>
    </source>
</evidence>
<dbReference type="RefSeq" id="WP_269560714.1">
    <property type="nucleotide sequence ID" value="NZ_CP114767.1"/>
</dbReference>
<evidence type="ECO:0000256" key="4">
    <source>
        <dbReference type="ARBA" id="ARBA00022692"/>
    </source>
</evidence>
<name>A0ABY7LQG2_9BACT</name>
<feature type="transmembrane region" description="Helical" evidence="9">
    <location>
        <begin position="20"/>
        <end position="38"/>
    </location>
</feature>
<keyword evidence="6" id="KW-0406">Ion transport</keyword>
<reference evidence="10 11" key="1">
    <citation type="submission" date="2022-12" db="EMBL/GenBank/DDBJ databases">
        <title>Hymenobacter canadensis sp. nov. isolated from lake water of the Cambridge Bay, Canada.</title>
        <authorList>
            <person name="Kim W.H."/>
            <person name="Lee Y.M."/>
        </authorList>
    </citation>
    <scope>NUCLEOTIDE SEQUENCE [LARGE SCALE GENOMIC DNA]</scope>
    <source>
        <strain evidence="10 11">PAMC 29467</strain>
    </source>
</reference>
<keyword evidence="3" id="KW-1003">Cell membrane</keyword>
<protein>
    <submittedName>
        <fullName evidence="10">Bestrophin family ion channel</fullName>
    </submittedName>
</protein>
<evidence type="ECO:0000256" key="7">
    <source>
        <dbReference type="ARBA" id="ARBA00023136"/>
    </source>
</evidence>
<feature type="transmembrane region" description="Helical" evidence="9">
    <location>
        <begin position="44"/>
        <end position="65"/>
    </location>
</feature>
<dbReference type="Pfam" id="PF25539">
    <property type="entry name" value="Bestrophin_2"/>
    <property type="match status" value="1"/>
</dbReference>
<sequence>MLLDVKLPVYYIFKRILPDILRVLLISIIFQVLKWFFSSYLPEIPLQLATILGSSISLLLAFNVSQSYERWWEGRKIWGAVVNDSRTLVLQVRSFQQADGLPPHEAASQLTAVAHRQIAWCYSLGESLRGQDPLASLAKFLPEPELAYAKTQNNRPLALLALHAAQFRELHQRQTINTFQQVQLDSTLVRLCESMGQAERIKSTVFPANYRLLVHFLIYLFLGTLSLSLVESMGFWEVPVLLLIASTFFLIERTARYLQDPFNNAPTDTPVTAIARNVEINLKQLLQEPNVPATLTSDTFYLM</sequence>
<dbReference type="InterPro" id="IPR044669">
    <property type="entry name" value="YneE/VCCN1/2-like"/>
</dbReference>
<proteinExistence type="inferred from homology"/>
<gene>
    <name evidence="10" type="ORF">O3303_03675</name>
</gene>
<dbReference type="Proteomes" id="UP001211005">
    <property type="component" value="Chromosome"/>
</dbReference>
<feature type="transmembrane region" description="Helical" evidence="9">
    <location>
        <begin position="233"/>
        <end position="251"/>
    </location>
</feature>
<accession>A0ABY7LQG2</accession>
<comment type="subcellular location">
    <subcellularLocation>
        <location evidence="1">Cell membrane</location>
        <topology evidence="1">Multi-pass membrane protein</topology>
    </subcellularLocation>
</comment>
<keyword evidence="7 9" id="KW-0472">Membrane</keyword>